<dbReference type="Proteomes" id="UP001418222">
    <property type="component" value="Unassembled WGS sequence"/>
</dbReference>
<dbReference type="InterPro" id="IPR006564">
    <property type="entry name" value="Znf_PMZ"/>
</dbReference>
<comment type="caution">
    <text evidence="8">The sequence shown here is derived from an EMBL/GenBank/DDBJ whole genome shotgun (WGS) entry which is preliminary data.</text>
</comment>
<keyword evidence="3" id="KW-0862">Zinc</keyword>
<evidence type="ECO:0000313" key="9">
    <source>
        <dbReference type="Proteomes" id="UP001418222"/>
    </source>
</evidence>
<evidence type="ECO:0000313" key="8">
    <source>
        <dbReference type="EMBL" id="KAK8933474.1"/>
    </source>
</evidence>
<evidence type="ECO:0000256" key="2">
    <source>
        <dbReference type="ARBA" id="ARBA00022771"/>
    </source>
</evidence>
<organism evidence="8 9">
    <name type="scientific">Platanthera zijinensis</name>
    <dbReference type="NCBI Taxonomy" id="2320716"/>
    <lineage>
        <taxon>Eukaryota</taxon>
        <taxon>Viridiplantae</taxon>
        <taxon>Streptophyta</taxon>
        <taxon>Embryophyta</taxon>
        <taxon>Tracheophyta</taxon>
        <taxon>Spermatophyta</taxon>
        <taxon>Magnoliopsida</taxon>
        <taxon>Liliopsida</taxon>
        <taxon>Asparagales</taxon>
        <taxon>Orchidaceae</taxon>
        <taxon>Orchidoideae</taxon>
        <taxon>Orchideae</taxon>
        <taxon>Orchidinae</taxon>
        <taxon>Platanthera</taxon>
    </lineage>
</organism>
<evidence type="ECO:0000259" key="7">
    <source>
        <dbReference type="PROSITE" id="PS50966"/>
    </source>
</evidence>
<dbReference type="GO" id="GO:0008270">
    <property type="term" value="F:zinc ion binding"/>
    <property type="evidence" value="ECO:0007669"/>
    <property type="project" value="UniProtKB-KW"/>
</dbReference>
<feature type="region of interest" description="Disordered" evidence="5">
    <location>
        <begin position="189"/>
        <end position="217"/>
    </location>
</feature>
<sequence>MLGKVGFKSWAKHAFNPLVLNDSITNNISEIWNKVLLPARQKPILSMLEWIRRRLMTRIQHKREKMEKYRGVICPGIVVEIEELKKGLKRCNVRFSGNDEFEVDEINELDMNTYVVDLKKYQCNCEIWRLSGIPCLHVLKCITSYNLRVEEYVHPSYYKEKHLIAYSGIIHPIPDESLWDDLMRGKMLPPPWRNSPGRPKGKRRKGPNEQTNPRKMLRTQETIKCKNCGQHGHNIRTCQNEHVVPPPKSKSKGGRPKCDVIGRVYSADEIEQGEPKQKRKYTRKPTYKRLVYILKDTLLYIFYFKCFMPCLFSPTVRMLQDLS</sequence>
<protein>
    <recommendedName>
        <fullName evidence="10">SWIM-type domain-containing protein</fullName>
    </recommendedName>
</protein>
<feature type="domain" description="CCHC-type" evidence="6">
    <location>
        <begin position="224"/>
        <end position="240"/>
    </location>
</feature>
<dbReference type="AlphaFoldDB" id="A0AAP0B8C7"/>
<dbReference type="InterPro" id="IPR007527">
    <property type="entry name" value="Znf_SWIM"/>
</dbReference>
<name>A0AAP0B8C7_9ASPA</name>
<dbReference type="PROSITE" id="PS50158">
    <property type="entry name" value="ZF_CCHC"/>
    <property type="match status" value="1"/>
</dbReference>
<dbReference type="PROSITE" id="PS50966">
    <property type="entry name" value="ZF_SWIM"/>
    <property type="match status" value="1"/>
</dbReference>
<feature type="domain" description="SWIM-type" evidence="7">
    <location>
        <begin position="114"/>
        <end position="146"/>
    </location>
</feature>
<dbReference type="EMBL" id="JBBWWQ010000013">
    <property type="protein sequence ID" value="KAK8933474.1"/>
    <property type="molecule type" value="Genomic_DNA"/>
</dbReference>
<keyword evidence="1" id="KW-0479">Metal-binding</keyword>
<evidence type="ECO:0000259" key="6">
    <source>
        <dbReference type="PROSITE" id="PS50158"/>
    </source>
</evidence>
<dbReference type="InterPro" id="IPR001878">
    <property type="entry name" value="Znf_CCHC"/>
</dbReference>
<evidence type="ECO:0000256" key="5">
    <source>
        <dbReference type="SAM" id="MobiDB-lite"/>
    </source>
</evidence>
<keyword evidence="2 4" id="KW-0863">Zinc-finger</keyword>
<reference evidence="8 9" key="1">
    <citation type="journal article" date="2022" name="Nat. Plants">
        <title>Genomes of leafy and leafless Platanthera orchids illuminate the evolution of mycoheterotrophy.</title>
        <authorList>
            <person name="Li M.H."/>
            <person name="Liu K.W."/>
            <person name="Li Z."/>
            <person name="Lu H.C."/>
            <person name="Ye Q.L."/>
            <person name="Zhang D."/>
            <person name="Wang J.Y."/>
            <person name="Li Y.F."/>
            <person name="Zhong Z.M."/>
            <person name="Liu X."/>
            <person name="Yu X."/>
            <person name="Liu D.K."/>
            <person name="Tu X.D."/>
            <person name="Liu B."/>
            <person name="Hao Y."/>
            <person name="Liao X.Y."/>
            <person name="Jiang Y.T."/>
            <person name="Sun W.H."/>
            <person name="Chen J."/>
            <person name="Chen Y.Q."/>
            <person name="Ai Y."/>
            <person name="Zhai J.W."/>
            <person name="Wu S.S."/>
            <person name="Zhou Z."/>
            <person name="Hsiao Y.Y."/>
            <person name="Wu W.L."/>
            <person name="Chen Y.Y."/>
            <person name="Lin Y.F."/>
            <person name="Hsu J.L."/>
            <person name="Li C.Y."/>
            <person name="Wang Z.W."/>
            <person name="Zhao X."/>
            <person name="Zhong W.Y."/>
            <person name="Ma X.K."/>
            <person name="Ma L."/>
            <person name="Huang J."/>
            <person name="Chen G.Z."/>
            <person name="Huang M.Z."/>
            <person name="Huang L."/>
            <person name="Peng D.H."/>
            <person name="Luo Y.B."/>
            <person name="Zou S.Q."/>
            <person name="Chen S.P."/>
            <person name="Lan S."/>
            <person name="Tsai W.C."/>
            <person name="Van de Peer Y."/>
            <person name="Liu Z.J."/>
        </authorList>
    </citation>
    <scope>NUCLEOTIDE SEQUENCE [LARGE SCALE GENOMIC DNA]</scope>
    <source>
        <strain evidence="8">Lor287</strain>
    </source>
</reference>
<dbReference type="GO" id="GO:0003676">
    <property type="term" value="F:nucleic acid binding"/>
    <property type="evidence" value="ECO:0007669"/>
    <property type="project" value="InterPro"/>
</dbReference>
<accession>A0AAP0B8C7</accession>
<dbReference type="PANTHER" id="PTHR31973:SF187">
    <property type="entry name" value="MUTATOR TRANSPOSASE MUDRA PROTEIN"/>
    <property type="match status" value="1"/>
</dbReference>
<dbReference type="SMART" id="SM00575">
    <property type="entry name" value="ZnF_PMZ"/>
    <property type="match status" value="1"/>
</dbReference>
<evidence type="ECO:0000256" key="4">
    <source>
        <dbReference type="PROSITE-ProRule" id="PRU00047"/>
    </source>
</evidence>
<gene>
    <name evidence="8" type="ORF">KSP39_PZI015762</name>
</gene>
<evidence type="ECO:0008006" key="10">
    <source>
        <dbReference type="Google" id="ProtNLM"/>
    </source>
</evidence>
<proteinExistence type="predicted"/>
<dbReference type="Pfam" id="PF04434">
    <property type="entry name" value="SWIM"/>
    <property type="match status" value="1"/>
</dbReference>
<evidence type="ECO:0000256" key="1">
    <source>
        <dbReference type="ARBA" id="ARBA00022723"/>
    </source>
</evidence>
<dbReference type="PANTHER" id="PTHR31973">
    <property type="entry name" value="POLYPROTEIN, PUTATIVE-RELATED"/>
    <property type="match status" value="1"/>
</dbReference>
<evidence type="ECO:0000256" key="3">
    <source>
        <dbReference type="ARBA" id="ARBA00022833"/>
    </source>
</evidence>
<keyword evidence="9" id="KW-1185">Reference proteome</keyword>